<dbReference type="GO" id="GO:0016746">
    <property type="term" value="F:acyltransferase activity"/>
    <property type="evidence" value="ECO:0007669"/>
    <property type="project" value="UniProtKB-KW"/>
</dbReference>
<keyword evidence="3" id="KW-1185">Reference proteome</keyword>
<organism evidence="2 3">
    <name type="scientific">Fontibacter flavus</name>
    <dbReference type="NCBI Taxonomy" id="654838"/>
    <lineage>
        <taxon>Bacteria</taxon>
        <taxon>Pseudomonadati</taxon>
        <taxon>Bacteroidota</taxon>
        <taxon>Cytophagia</taxon>
        <taxon>Cytophagales</taxon>
        <taxon>Cyclobacteriaceae</taxon>
        <taxon>Fontibacter</taxon>
    </lineage>
</organism>
<gene>
    <name evidence="2" type="ORF">ACFFIP_18360</name>
</gene>
<dbReference type="SUPFAM" id="SSF55729">
    <property type="entry name" value="Acyl-CoA N-acyltransferases (Nat)"/>
    <property type="match status" value="1"/>
</dbReference>
<dbReference type="RefSeq" id="WP_382389229.1">
    <property type="nucleotide sequence ID" value="NZ_JBHLWI010000083.1"/>
</dbReference>
<dbReference type="Pfam" id="PF13302">
    <property type="entry name" value="Acetyltransf_3"/>
    <property type="match status" value="1"/>
</dbReference>
<evidence type="ECO:0000259" key="1">
    <source>
        <dbReference type="PROSITE" id="PS51186"/>
    </source>
</evidence>
<accession>A0ABV6FXP4</accession>
<evidence type="ECO:0000313" key="2">
    <source>
        <dbReference type="EMBL" id="MFC0264656.1"/>
    </source>
</evidence>
<evidence type="ECO:0000313" key="3">
    <source>
        <dbReference type="Proteomes" id="UP001589797"/>
    </source>
</evidence>
<name>A0ABV6FXP4_9BACT</name>
<dbReference type="InterPro" id="IPR016181">
    <property type="entry name" value="Acyl_CoA_acyltransferase"/>
</dbReference>
<keyword evidence="2" id="KW-0808">Transferase</keyword>
<dbReference type="PANTHER" id="PTHR43792">
    <property type="entry name" value="GNAT FAMILY, PUTATIVE (AFU_ORTHOLOGUE AFUA_3G00765)-RELATED-RELATED"/>
    <property type="match status" value="1"/>
</dbReference>
<dbReference type="PROSITE" id="PS51186">
    <property type="entry name" value="GNAT"/>
    <property type="match status" value="1"/>
</dbReference>
<dbReference type="PANTHER" id="PTHR43792:SF1">
    <property type="entry name" value="N-ACETYLTRANSFERASE DOMAIN-CONTAINING PROTEIN"/>
    <property type="match status" value="1"/>
</dbReference>
<dbReference type="EMBL" id="JBHLWI010000083">
    <property type="protein sequence ID" value="MFC0264656.1"/>
    <property type="molecule type" value="Genomic_DNA"/>
</dbReference>
<dbReference type="EC" id="2.3.-.-" evidence="2"/>
<protein>
    <submittedName>
        <fullName evidence="2">GNAT family N-acetyltransferase</fullName>
        <ecNumber evidence="2">2.3.-.-</ecNumber>
    </submittedName>
</protein>
<dbReference type="InterPro" id="IPR000182">
    <property type="entry name" value="GNAT_dom"/>
</dbReference>
<dbReference type="InterPro" id="IPR051531">
    <property type="entry name" value="N-acetyltransferase"/>
</dbReference>
<sequence>MGEPFLIQTERTLIRKLTFDDAEFVYQLQQSPGWKKYIGDRGVHSVHDAIHYLKEGPMRSYVLHGYGLFLVQLKSGQKIGISGLIKRDYLGYPDIGFALLPEYEGKGFAFESASAVLHYAMKYIGIDRIQAIVMEENKKSIQLLEKLGMKDLGLQLFPGQERPLKLFEIQIEKK</sequence>
<reference evidence="2 3" key="1">
    <citation type="submission" date="2024-09" db="EMBL/GenBank/DDBJ databases">
        <authorList>
            <person name="Sun Q."/>
            <person name="Mori K."/>
        </authorList>
    </citation>
    <scope>NUCLEOTIDE SEQUENCE [LARGE SCALE GENOMIC DNA]</scope>
    <source>
        <strain evidence="2 3">CCM 7650</strain>
    </source>
</reference>
<dbReference type="Gene3D" id="3.40.630.30">
    <property type="match status" value="1"/>
</dbReference>
<proteinExistence type="predicted"/>
<feature type="domain" description="N-acetyltransferase" evidence="1">
    <location>
        <begin position="12"/>
        <end position="174"/>
    </location>
</feature>
<keyword evidence="2" id="KW-0012">Acyltransferase</keyword>
<comment type="caution">
    <text evidence="2">The sequence shown here is derived from an EMBL/GenBank/DDBJ whole genome shotgun (WGS) entry which is preliminary data.</text>
</comment>
<dbReference type="Proteomes" id="UP001589797">
    <property type="component" value="Unassembled WGS sequence"/>
</dbReference>